<dbReference type="Gene3D" id="1.10.287.950">
    <property type="entry name" value="Methyl-accepting chemotaxis protein"/>
    <property type="match status" value="1"/>
</dbReference>
<dbReference type="SUPFAM" id="SSF58104">
    <property type="entry name" value="Methyl-accepting chemotaxis protein (MCP) signaling domain"/>
    <property type="match status" value="1"/>
</dbReference>
<dbReference type="GO" id="GO:0007165">
    <property type="term" value="P:signal transduction"/>
    <property type="evidence" value="ECO:0007669"/>
    <property type="project" value="UniProtKB-KW"/>
</dbReference>
<evidence type="ECO:0000256" key="11">
    <source>
        <dbReference type="SAM" id="Coils"/>
    </source>
</evidence>
<protein>
    <submittedName>
        <fullName evidence="15">Methyl-accepting chemotaxis protein</fullName>
    </submittedName>
</protein>
<dbReference type="GO" id="GO:0005886">
    <property type="term" value="C:plasma membrane"/>
    <property type="evidence" value="ECO:0007669"/>
    <property type="project" value="UniProtKB-SubCell"/>
</dbReference>
<dbReference type="PRINTS" id="PR00260">
    <property type="entry name" value="CHEMTRNSDUCR"/>
</dbReference>
<evidence type="ECO:0000256" key="10">
    <source>
        <dbReference type="PROSITE-ProRule" id="PRU00284"/>
    </source>
</evidence>
<feature type="coiled-coil region" evidence="11">
    <location>
        <begin position="217"/>
        <end position="255"/>
    </location>
</feature>
<evidence type="ECO:0000313" key="15">
    <source>
        <dbReference type="EMBL" id="MCK6264184.1"/>
    </source>
</evidence>
<keyword evidence="5 13" id="KW-0812">Transmembrane</keyword>
<feature type="domain" description="Methyl-accepting transducer" evidence="14">
    <location>
        <begin position="80"/>
        <end position="337"/>
    </location>
</feature>
<keyword evidence="7 13" id="KW-0472">Membrane</keyword>
<evidence type="ECO:0000256" key="1">
    <source>
        <dbReference type="ARBA" id="ARBA00004651"/>
    </source>
</evidence>
<dbReference type="PANTHER" id="PTHR32089:SF39">
    <property type="entry name" value="METHYL-ACCEPTING CHEMOTAXIS PROTEIN HLYB"/>
    <property type="match status" value="1"/>
</dbReference>
<dbReference type="PANTHER" id="PTHR32089">
    <property type="entry name" value="METHYL-ACCEPTING CHEMOTAXIS PROTEIN MCPB"/>
    <property type="match status" value="1"/>
</dbReference>
<dbReference type="Proteomes" id="UP001139559">
    <property type="component" value="Unassembled WGS sequence"/>
</dbReference>
<evidence type="ECO:0000256" key="2">
    <source>
        <dbReference type="ARBA" id="ARBA00022475"/>
    </source>
</evidence>
<evidence type="ECO:0000256" key="13">
    <source>
        <dbReference type="SAM" id="Phobius"/>
    </source>
</evidence>
<keyword evidence="11" id="KW-0175">Coiled coil</keyword>
<dbReference type="SMART" id="SM00283">
    <property type="entry name" value="MA"/>
    <property type="match status" value="1"/>
</dbReference>
<keyword evidence="2" id="KW-1003">Cell membrane</keyword>
<reference evidence="15" key="1">
    <citation type="submission" date="2021-11" db="EMBL/GenBank/DDBJ databases">
        <title>Vibrio ZSDE26 sp. nov. and Vibrio ZSDZ34 sp. nov., isolated from coastal seawater in Qingdao.</title>
        <authorList>
            <person name="Zhang P."/>
        </authorList>
    </citation>
    <scope>NUCLEOTIDE SEQUENCE</scope>
    <source>
        <strain evidence="15">ZSDE26</strain>
    </source>
</reference>
<proteinExistence type="inferred from homology"/>
<keyword evidence="3" id="KW-0488">Methylation</keyword>
<organism evidence="15 16">
    <name type="scientific">Vibrio amylolyticus</name>
    <dbReference type="NCBI Taxonomy" id="2847292"/>
    <lineage>
        <taxon>Bacteria</taxon>
        <taxon>Pseudomonadati</taxon>
        <taxon>Pseudomonadota</taxon>
        <taxon>Gammaproteobacteria</taxon>
        <taxon>Vibrionales</taxon>
        <taxon>Vibrionaceae</taxon>
        <taxon>Vibrio</taxon>
    </lineage>
</organism>
<comment type="caution">
    <text evidence="15">The sequence shown here is derived from an EMBL/GenBank/DDBJ whole genome shotgun (WGS) entry which is preliminary data.</text>
</comment>
<accession>A0A9X2BHQ9</accession>
<evidence type="ECO:0000256" key="9">
    <source>
        <dbReference type="ARBA" id="ARBA00029447"/>
    </source>
</evidence>
<gene>
    <name evidence="15" type="ORF">KP803_12965</name>
</gene>
<dbReference type="EMBL" id="JAJHVV010000007">
    <property type="protein sequence ID" value="MCK6264184.1"/>
    <property type="molecule type" value="Genomic_DNA"/>
</dbReference>
<dbReference type="RefSeq" id="WP_248009255.1">
    <property type="nucleotide sequence ID" value="NZ_JAJHVV010000007.1"/>
</dbReference>
<keyword evidence="8 10" id="KW-0807">Transducer</keyword>
<keyword evidence="4" id="KW-0145">Chemotaxis</keyword>
<evidence type="ECO:0000256" key="7">
    <source>
        <dbReference type="ARBA" id="ARBA00023136"/>
    </source>
</evidence>
<keyword evidence="16" id="KW-1185">Reference proteome</keyword>
<evidence type="ECO:0000256" key="4">
    <source>
        <dbReference type="ARBA" id="ARBA00022500"/>
    </source>
</evidence>
<evidence type="ECO:0000256" key="12">
    <source>
        <dbReference type="SAM" id="MobiDB-lite"/>
    </source>
</evidence>
<comment type="similarity">
    <text evidence="9">Belongs to the methyl-accepting chemotaxis (MCP) protein family.</text>
</comment>
<evidence type="ECO:0000256" key="3">
    <source>
        <dbReference type="ARBA" id="ARBA00022481"/>
    </source>
</evidence>
<evidence type="ECO:0000256" key="8">
    <source>
        <dbReference type="ARBA" id="ARBA00023224"/>
    </source>
</evidence>
<dbReference type="InterPro" id="IPR004090">
    <property type="entry name" value="Chemotax_Me-accpt_rcpt"/>
</dbReference>
<evidence type="ECO:0000256" key="6">
    <source>
        <dbReference type="ARBA" id="ARBA00022989"/>
    </source>
</evidence>
<comment type="subcellular location">
    <subcellularLocation>
        <location evidence="1">Cell membrane</location>
        <topology evidence="1">Multi-pass membrane protein</topology>
    </subcellularLocation>
</comment>
<dbReference type="InterPro" id="IPR004089">
    <property type="entry name" value="MCPsignal_dom"/>
</dbReference>
<sequence>MNKNRLSKKSKNIIAVVLQVALLATWMFFSQNLFHLGIMLIVAAIPWLVLTTDGQEAVTDPIGNESELQHSIAEELKLILKDGIPKVADPLDKQHQIIEESVETLNNSFFSLQKVSEEQSTVSNQLVDGLLANQDSEYDLTSVLPKIETIISDFVNTMVSISEKSISAVHSIHDMSDKLGTVFKLLAQVRGLSEQTNLLALNAAIEAARAGEAGRGFAVVAQEVRNLSKQAEELNSEIEKEINIAQNTVKDANATVGEMASIDMTSAIESKEQVDDMLKGVHQVNIEIEQEVQKIRMLGDQLHGHVGDGVRALQFADIVMQQGDYAKESMEYLMDVINALDRHEEDAALKQELSEILDRSRHRKAPAASQSSIEEGEVELF</sequence>
<feature type="transmembrane region" description="Helical" evidence="13">
    <location>
        <begin position="12"/>
        <end position="28"/>
    </location>
</feature>
<name>A0A9X2BHQ9_9VIBR</name>
<dbReference type="AlphaFoldDB" id="A0A9X2BHQ9"/>
<dbReference type="PROSITE" id="PS50111">
    <property type="entry name" value="CHEMOTAXIS_TRANSDUC_2"/>
    <property type="match status" value="1"/>
</dbReference>
<dbReference type="GO" id="GO:0004888">
    <property type="term" value="F:transmembrane signaling receptor activity"/>
    <property type="evidence" value="ECO:0007669"/>
    <property type="project" value="InterPro"/>
</dbReference>
<keyword evidence="6 13" id="KW-1133">Transmembrane helix</keyword>
<feature type="region of interest" description="Disordered" evidence="12">
    <location>
        <begin position="359"/>
        <end position="381"/>
    </location>
</feature>
<dbReference type="Pfam" id="PF00015">
    <property type="entry name" value="MCPsignal"/>
    <property type="match status" value="1"/>
</dbReference>
<evidence type="ECO:0000256" key="5">
    <source>
        <dbReference type="ARBA" id="ARBA00022692"/>
    </source>
</evidence>
<evidence type="ECO:0000313" key="16">
    <source>
        <dbReference type="Proteomes" id="UP001139559"/>
    </source>
</evidence>
<dbReference type="GO" id="GO:0006935">
    <property type="term" value="P:chemotaxis"/>
    <property type="evidence" value="ECO:0007669"/>
    <property type="project" value="UniProtKB-KW"/>
</dbReference>
<evidence type="ECO:0000259" key="14">
    <source>
        <dbReference type="PROSITE" id="PS50111"/>
    </source>
</evidence>